<evidence type="ECO:0000313" key="4">
    <source>
        <dbReference type="Proteomes" id="UP000295455"/>
    </source>
</evidence>
<organism evidence="3 4">
    <name type="scientific">Mariniflexile fucanivorans</name>
    <dbReference type="NCBI Taxonomy" id="264023"/>
    <lineage>
        <taxon>Bacteria</taxon>
        <taxon>Pseudomonadati</taxon>
        <taxon>Bacteroidota</taxon>
        <taxon>Flavobacteriia</taxon>
        <taxon>Flavobacteriales</taxon>
        <taxon>Flavobacteriaceae</taxon>
        <taxon>Mariniflexile</taxon>
    </lineage>
</organism>
<dbReference type="OrthoDB" id="1440507at2"/>
<accession>A0A4R1R982</accession>
<evidence type="ECO:0000256" key="1">
    <source>
        <dbReference type="SAM" id="MobiDB-lite"/>
    </source>
</evidence>
<comment type="caution">
    <text evidence="3">The sequence shown here is derived from an EMBL/GenBank/DDBJ whole genome shotgun (WGS) entry which is preliminary data.</text>
</comment>
<dbReference type="RefSeq" id="WP_132219465.1">
    <property type="nucleotide sequence ID" value="NZ_OX156936.1"/>
</dbReference>
<gene>
    <name evidence="3" type="ORF">EV196_11522</name>
</gene>
<protein>
    <submittedName>
        <fullName evidence="3">Uncharacterized protein</fullName>
    </submittedName>
</protein>
<dbReference type="Proteomes" id="UP000295455">
    <property type="component" value="Unassembled WGS sequence"/>
</dbReference>
<name>A0A4R1R982_9FLAO</name>
<dbReference type="EMBL" id="SLUP01000015">
    <property type="protein sequence ID" value="TCL62254.1"/>
    <property type="molecule type" value="Genomic_DNA"/>
</dbReference>
<keyword evidence="4" id="KW-1185">Reference proteome</keyword>
<feature type="compositionally biased region" description="Gly residues" evidence="1">
    <location>
        <begin position="160"/>
        <end position="169"/>
    </location>
</feature>
<feature type="transmembrane region" description="Helical" evidence="2">
    <location>
        <begin position="6"/>
        <end position="22"/>
    </location>
</feature>
<keyword evidence="2" id="KW-0472">Membrane</keyword>
<evidence type="ECO:0000256" key="2">
    <source>
        <dbReference type="SAM" id="Phobius"/>
    </source>
</evidence>
<dbReference type="AlphaFoldDB" id="A0A4R1R982"/>
<proteinExistence type="predicted"/>
<keyword evidence="2" id="KW-0812">Transmembrane</keyword>
<evidence type="ECO:0000313" key="3">
    <source>
        <dbReference type="EMBL" id="TCL62254.1"/>
    </source>
</evidence>
<sequence length="169" mass="18588">MKNLIYIILGAIIGAVLTYYFCPRQLEGEESVKIVKPKNVISVKEAKVLNDNWTLYRKAAVDSAAQKQGRKEDDRSTYWSLTDIENYLEFAKNESDSLGYQMTGIRVYLGVYGKDADESKKDLTTMFIVPTGSKSKASSLNLNFIGNDEDVPGGSPLNRGTGGGGGYPQ</sequence>
<keyword evidence="2" id="KW-1133">Transmembrane helix</keyword>
<feature type="region of interest" description="Disordered" evidence="1">
    <location>
        <begin position="147"/>
        <end position="169"/>
    </location>
</feature>
<reference evidence="3 4" key="1">
    <citation type="submission" date="2019-03" db="EMBL/GenBank/DDBJ databases">
        <title>Genomic Encyclopedia of Type Strains, Phase IV (KMG-IV): sequencing the most valuable type-strain genomes for metagenomic binning, comparative biology and taxonomic classification.</title>
        <authorList>
            <person name="Goeker M."/>
        </authorList>
    </citation>
    <scope>NUCLEOTIDE SEQUENCE [LARGE SCALE GENOMIC DNA]</scope>
    <source>
        <strain evidence="3 4">DSM 18792</strain>
    </source>
</reference>